<keyword evidence="3" id="KW-1185">Reference proteome</keyword>
<proteinExistence type="predicted"/>
<reference evidence="3" key="2">
    <citation type="submission" date="2018-04" db="EMBL/GenBank/DDBJ databases">
        <title>Complete genome sequence of Sulfodiicoccus acidiphilus strain HS-1.</title>
        <authorList>
            <person name="Sakai H.D."/>
            <person name="Kurosawa N."/>
        </authorList>
    </citation>
    <scope>NUCLEOTIDE SEQUENCE [LARGE SCALE GENOMIC DNA]</scope>
    <source>
        <strain evidence="3">HS-1</strain>
    </source>
</reference>
<protein>
    <submittedName>
        <fullName evidence="1">Uncharacterized protein</fullName>
    </submittedName>
</protein>
<reference evidence="2" key="4">
    <citation type="submission" date="2020-09" db="EMBL/GenBank/DDBJ databases">
        <authorList>
            <person name="Sun Q."/>
            <person name="Ohkuma M."/>
        </authorList>
    </citation>
    <scope>NUCLEOTIDE SEQUENCE</scope>
    <source>
        <strain evidence="2">JCM 31740</strain>
    </source>
</reference>
<evidence type="ECO:0000313" key="3">
    <source>
        <dbReference type="Proteomes" id="UP000276741"/>
    </source>
</evidence>
<reference evidence="1" key="3">
    <citation type="journal article" date="2019" name="BMC Res. Notes">
        <title>Complete genome sequence of the Sulfodiicoccus acidiphilus strain HS-1T, the first crenarchaeon that lacks polB3, isolated from an acidic hot spring in Ohwaku-dani, Hakone, Japan.</title>
        <authorList>
            <person name="Sakai H.D."/>
            <person name="Kurosawa N."/>
        </authorList>
    </citation>
    <scope>NUCLEOTIDE SEQUENCE</scope>
    <source>
        <strain evidence="1">HS-1</strain>
    </source>
</reference>
<dbReference type="KEGG" id="sacd:HS1genome_1053"/>
<sequence>MVFSTPITLLTENGPVVFPPLSKVGEECTHKTLAIAWADGIIWREGLVEGVEGEVDVQGEVEVLDTRLIPAFAFRKIVGRVKVKVGKIPGVPLIKVEDLPLISFFQGRLFEATRSLMPLLRLLSASILYYYLRNDESLVQEGGTSL</sequence>
<dbReference type="EMBL" id="BMQS01000009">
    <property type="protein sequence ID" value="GGT95618.1"/>
    <property type="molecule type" value="Genomic_DNA"/>
</dbReference>
<evidence type="ECO:0000313" key="1">
    <source>
        <dbReference type="EMBL" id="BBD72664.1"/>
    </source>
</evidence>
<evidence type="ECO:0000313" key="2">
    <source>
        <dbReference type="EMBL" id="GGT95618.1"/>
    </source>
</evidence>
<name>A0A348B3B2_9CREN</name>
<dbReference type="AlphaFoldDB" id="A0A348B3B2"/>
<dbReference type="Proteomes" id="UP000616143">
    <property type="component" value="Unassembled WGS sequence"/>
</dbReference>
<dbReference type="Proteomes" id="UP000276741">
    <property type="component" value="Chromosome"/>
</dbReference>
<dbReference type="EMBL" id="AP018553">
    <property type="protein sequence ID" value="BBD72664.1"/>
    <property type="molecule type" value="Genomic_DNA"/>
</dbReference>
<organism evidence="1 3">
    <name type="scientific">Sulfodiicoccus acidiphilus</name>
    <dbReference type="NCBI Taxonomy" id="1670455"/>
    <lineage>
        <taxon>Archaea</taxon>
        <taxon>Thermoproteota</taxon>
        <taxon>Thermoprotei</taxon>
        <taxon>Sulfolobales</taxon>
        <taxon>Sulfolobaceae</taxon>
        <taxon>Sulfodiicoccus</taxon>
    </lineage>
</organism>
<gene>
    <name evidence="2" type="ORF">GCM10007116_11520</name>
    <name evidence="1" type="ORF">HS1genome_1053</name>
</gene>
<reference evidence="2" key="1">
    <citation type="journal article" date="2014" name="Int. J. Syst. Evol. Microbiol.">
        <title>Complete genome sequence of Corynebacterium casei LMG S-19264T (=DSM 44701T), isolated from a smear-ripened cheese.</title>
        <authorList>
            <consortium name="US DOE Joint Genome Institute (JGI-PGF)"/>
            <person name="Walter F."/>
            <person name="Albersmeier A."/>
            <person name="Kalinowski J."/>
            <person name="Ruckert C."/>
        </authorList>
    </citation>
    <scope>NUCLEOTIDE SEQUENCE</scope>
    <source>
        <strain evidence="2">JCM 31740</strain>
    </source>
</reference>
<accession>A0A348B3B2</accession>